<proteinExistence type="predicted"/>
<comment type="caution">
    <text evidence="2">The sequence shown here is derived from an EMBL/GenBank/DDBJ whole genome shotgun (WGS) entry which is preliminary data.</text>
</comment>
<dbReference type="Proteomes" id="UP000187209">
    <property type="component" value="Unassembled WGS sequence"/>
</dbReference>
<gene>
    <name evidence="2" type="ORF">SteCoe_29942</name>
</gene>
<feature type="region of interest" description="Disordered" evidence="1">
    <location>
        <begin position="107"/>
        <end position="130"/>
    </location>
</feature>
<evidence type="ECO:0000256" key="1">
    <source>
        <dbReference type="SAM" id="MobiDB-lite"/>
    </source>
</evidence>
<dbReference type="EMBL" id="MPUH01000958">
    <property type="protein sequence ID" value="OMJ71769.1"/>
    <property type="molecule type" value="Genomic_DNA"/>
</dbReference>
<organism evidence="2 3">
    <name type="scientific">Stentor coeruleus</name>
    <dbReference type="NCBI Taxonomy" id="5963"/>
    <lineage>
        <taxon>Eukaryota</taxon>
        <taxon>Sar</taxon>
        <taxon>Alveolata</taxon>
        <taxon>Ciliophora</taxon>
        <taxon>Postciliodesmatophora</taxon>
        <taxon>Heterotrichea</taxon>
        <taxon>Heterotrichida</taxon>
        <taxon>Stentoridae</taxon>
        <taxon>Stentor</taxon>
    </lineage>
</organism>
<evidence type="ECO:0000313" key="2">
    <source>
        <dbReference type="EMBL" id="OMJ71769.1"/>
    </source>
</evidence>
<reference evidence="2 3" key="1">
    <citation type="submission" date="2016-11" db="EMBL/GenBank/DDBJ databases">
        <title>The macronuclear genome of Stentor coeruleus: a giant cell with tiny introns.</title>
        <authorList>
            <person name="Slabodnick M."/>
            <person name="Ruby J.G."/>
            <person name="Reiff S.B."/>
            <person name="Swart E.C."/>
            <person name="Gosai S."/>
            <person name="Prabakaran S."/>
            <person name="Witkowska E."/>
            <person name="Larue G.E."/>
            <person name="Fisher S."/>
            <person name="Freeman R.M."/>
            <person name="Gunawardena J."/>
            <person name="Chu W."/>
            <person name="Stover N.A."/>
            <person name="Gregory B.D."/>
            <person name="Nowacki M."/>
            <person name="Derisi J."/>
            <person name="Roy S.W."/>
            <person name="Marshall W.F."/>
            <person name="Sood P."/>
        </authorList>
    </citation>
    <scope>NUCLEOTIDE SEQUENCE [LARGE SCALE GENOMIC DNA]</scope>
    <source>
        <strain evidence="2">WM001</strain>
    </source>
</reference>
<name>A0A1R2B4U3_9CILI</name>
<accession>A0A1R2B4U3</accession>
<keyword evidence="3" id="KW-1185">Reference proteome</keyword>
<evidence type="ECO:0000313" key="3">
    <source>
        <dbReference type="Proteomes" id="UP000187209"/>
    </source>
</evidence>
<sequence>MLRIAVECFPIHIKLITNQVKILNRKGENAFPILTIYMCENKGYTLLYEKVISIFDRGMKQEMEDIFVGPFVEMHKSFYSEDFEDNSDYGEFFKEISILPMPELKEEMKGEQKNEEKMKDEKNNDIKKSDGFPKKKSTIILPLPVWIFRTFDEISQGCVLPLPFPSLNQILLKKELTPVIGPSSPCTSKSILYLPNSRIHFPSMCQQNLIRMSQSTPIFNHKSSFISSSNSNSFLAPNQDLLGLAPYVPDQLSMQNSLKKESSTDSFINQNKNPPGIFIDHLSIEKYEEYKMICPVKDENKTINLFENTATLSNLNISEHKSFKTNNEKLSLYPVFTNKSPENKKPQQSNKIFCGICKKDKYSDDFNIIECPRNCIICNKCRAHGTTQGCLICKRKYTENDHDNLIAIKNSYND</sequence>
<protein>
    <submittedName>
        <fullName evidence="2">Uncharacterized protein</fullName>
    </submittedName>
</protein>
<dbReference type="AlphaFoldDB" id="A0A1R2B4U3"/>